<dbReference type="InterPro" id="IPR000089">
    <property type="entry name" value="Biotin_lipoyl"/>
</dbReference>
<comment type="caution">
    <text evidence="7">The sequence shown here is derived from an EMBL/GenBank/DDBJ whole genome shotgun (WGS) entry which is preliminary data.</text>
</comment>
<proteinExistence type="inferred from homology"/>
<organism evidence="7 8">
    <name type="scientific">Phyllosticta capitalensis</name>
    <dbReference type="NCBI Taxonomy" id="121624"/>
    <lineage>
        <taxon>Eukaryota</taxon>
        <taxon>Fungi</taxon>
        <taxon>Dikarya</taxon>
        <taxon>Ascomycota</taxon>
        <taxon>Pezizomycotina</taxon>
        <taxon>Dothideomycetes</taxon>
        <taxon>Dothideomycetes incertae sedis</taxon>
        <taxon>Botryosphaeriales</taxon>
        <taxon>Phyllostictaceae</taxon>
        <taxon>Phyllosticta</taxon>
    </lineage>
</organism>
<dbReference type="Gene3D" id="2.40.50.100">
    <property type="match status" value="1"/>
</dbReference>
<evidence type="ECO:0000256" key="1">
    <source>
        <dbReference type="ARBA" id="ARBA00007317"/>
    </source>
</evidence>
<dbReference type="EMBL" id="JBBWRZ010000005">
    <property type="protein sequence ID" value="KAK8235517.1"/>
    <property type="molecule type" value="Genomic_DNA"/>
</dbReference>
<dbReference type="PANTHER" id="PTHR23151">
    <property type="entry name" value="DIHYDROLIPOAMIDE ACETYL/SUCCINYL-TRANSFERASE-RELATED"/>
    <property type="match status" value="1"/>
</dbReference>
<evidence type="ECO:0000313" key="8">
    <source>
        <dbReference type="Proteomes" id="UP001492380"/>
    </source>
</evidence>
<dbReference type="SUPFAM" id="SSF47005">
    <property type="entry name" value="Peripheral subunit-binding domain of 2-oxo acid dehydrogenase complex"/>
    <property type="match status" value="1"/>
</dbReference>
<feature type="domain" description="Lipoyl-binding" evidence="5">
    <location>
        <begin position="37"/>
        <end position="113"/>
    </location>
</feature>
<keyword evidence="3" id="KW-0809">Transit peptide</keyword>
<gene>
    <name evidence="7" type="ORF">HDK90DRAFT_248440</name>
</gene>
<accession>A0ABR1YQ00</accession>
<evidence type="ECO:0000256" key="3">
    <source>
        <dbReference type="ARBA" id="ARBA00022946"/>
    </source>
</evidence>
<comment type="similarity">
    <text evidence="1">Belongs to the 2-oxoacid dehydrogenase family.</text>
</comment>
<keyword evidence="8" id="KW-1185">Reference proteome</keyword>
<keyword evidence="2" id="KW-0450">Lipoyl</keyword>
<protein>
    <recommendedName>
        <fullName evidence="9">Pyruvate dehydrogenase protein x component</fullName>
    </recommendedName>
</protein>
<feature type="region of interest" description="Disordered" evidence="4">
    <location>
        <begin position="127"/>
        <end position="167"/>
    </location>
</feature>
<dbReference type="PROSITE" id="PS51826">
    <property type="entry name" value="PSBD"/>
    <property type="match status" value="1"/>
</dbReference>
<evidence type="ECO:0000259" key="6">
    <source>
        <dbReference type="PROSITE" id="PS51826"/>
    </source>
</evidence>
<dbReference type="CDD" id="cd06849">
    <property type="entry name" value="lipoyl_domain"/>
    <property type="match status" value="1"/>
</dbReference>
<dbReference type="PROSITE" id="PS00189">
    <property type="entry name" value="LIPOYL"/>
    <property type="match status" value="1"/>
</dbReference>
<evidence type="ECO:0000256" key="4">
    <source>
        <dbReference type="SAM" id="MobiDB-lite"/>
    </source>
</evidence>
<dbReference type="InterPro" id="IPR045257">
    <property type="entry name" value="E2/Pdx1"/>
</dbReference>
<dbReference type="PROSITE" id="PS50968">
    <property type="entry name" value="BIOTINYL_LIPOYL"/>
    <property type="match status" value="1"/>
</dbReference>
<dbReference type="SUPFAM" id="SSF51230">
    <property type="entry name" value="Single hybrid motif"/>
    <property type="match status" value="1"/>
</dbReference>
<feature type="compositionally biased region" description="Low complexity" evidence="4">
    <location>
        <begin position="130"/>
        <end position="156"/>
    </location>
</feature>
<evidence type="ECO:0008006" key="9">
    <source>
        <dbReference type="Google" id="ProtNLM"/>
    </source>
</evidence>
<sequence length="419" mass="44288">MASLSAACRLSARVAGRQLSKNVGSRSFRTSAPSAAAQNFQMPALSPTMTEGNIASWKVKEGESFSAGDVLLEIETDKAQMDVEAQDDGILAKIIMGDGSKTIQVGQRIAVLAEPGDDLSTLEIPKEEATSAPQAAAPKQPEPAAQAPSAPQPNKSTAAPPGKAQKQTYPLYPSVLFTLRANGLSKEDADKIPATGPNGRLLKGDVLAYAGRLSDGAYASTLSKHLKEYNHLDLSNIKLAAPKKPEPKPAAPAKEEPVPEPETEIAVSINLEAVLKCQQRLKETLGTTLPLAEFIERAGELANEELPRSKNAQPTADELFNAVLGLDKIPTTSRGTFLPQTKALPAVPKAIKSPKQSDIIDILAGKPSKAAASKTVAAGVAGPINVFSLSVKKEEERRASVFLARFKTILETEPGQLIL</sequence>
<dbReference type="Proteomes" id="UP001492380">
    <property type="component" value="Unassembled WGS sequence"/>
</dbReference>
<evidence type="ECO:0000259" key="5">
    <source>
        <dbReference type="PROSITE" id="PS50968"/>
    </source>
</evidence>
<dbReference type="Gene3D" id="4.10.320.10">
    <property type="entry name" value="E3-binding domain"/>
    <property type="match status" value="1"/>
</dbReference>
<dbReference type="Pfam" id="PF00364">
    <property type="entry name" value="Biotin_lipoyl"/>
    <property type="match status" value="1"/>
</dbReference>
<evidence type="ECO:0000313" key="7">
    <source>
        <dbReference type="EMBL" id="KAK8235517.1"/>
    </source>
</evidence>
<dbReference type="InterPro" id="IPR036625">
    <property type="entry name" value="E3-bd_dom_sf"/>
</dbReference>
<dbReference type="PANTHER" id="PTHR23151:SF82">
    <property type="entry name" value="PYRUVATE DEHYDROGENASE COMPLEX PROTEIN X COMPONENT, MITOCHONDRIAL"/>
    <property type="match status" value="1"/>
</dbReference>
<dbReference type="InterPro" id="IPR004167">
    <property type="entry name" value="PSBD"/>
</dbReference>
<dbReference type="InterPro" id="IPR003016">
    <property type="entry name" value="2-oxoA_DH_lipoyl-BS"/>
</dbReference>
<dbReference type="InterPro" id="IPR011053">
    <property type="entry name" value="Single_hybrid_motif"/>
</dbReference>
<evidence type="ECO:0000256" key="2">
    <source>
        <dbReference type="ARBA" id="ARBA00022823"/>
    </source>
</evidence>
<reference evidence="7 8" key="1">
    <citation type="submission" date="2024-04" db="EMBL/GenBank/DDBJ databases">
        <title>Phyllosticta paracitricarpa is synonymous to the EU quarantine fungus P. citricarpa based on phylogenomic analyses.</title>
        <authorList>
            <consortium name="Lawrence Berkeley National Laboratory"/>
            <person name="Van Ingen-Buijs V.A."/>
            <person name="Van Westerhoven A.C."/>
            <person name="Haridas S."/>
            <person name="Skiadas P."/>
            <person name="Martin F."/>
            <person name="Groenewald J.Z."/>
            <person name="Crous P.W."/>
            <person name="Seidl M.F."/>
        </authorList>
    </citation>
    <scope>NUCLEOTIDE SEQUENCE [LARGE SCALE GENOMIC DNA]</scope>
    <source>
        <strain evidence="7 8">CBS 123374</strain>
    </source>
</reference>
<name>A0ABR1YQ00_9PEZI</name>
<feature type="domain" description="Peripheral subunit-binding (PSBD)" evidence="6">
    <location>
        <begin position="170"/>
        <end position="210"/>
    </location>
</feature>